<proteinExistence type="inferred from homology"/>
<dbReference type="Gene3D" id="2.60.120.200">
    <property type="match status" value="1"/>
</dbReference>
<feature type="domain" description="Cell wall protein YJL171C/Tos1 C-terminal" evidence="9">
    <location>
        <begin position="154"/>
        <end position="361"/>
    </location>
</feature>
<evidence type="ECO:0000256" key="4">
    <source>
        <dbReference type="ARBA" id="ARBA00022729"/>
    </source>
</evidence>
<evidence type="ECO:0000256" key="1">
    <source>
        <dbReference type="ARBA" id="ARBA00000382"/>
    </source>
</evidence>
<reference evidence="12" key="1">
    <citation type="submission" date="2024-04" db="EMBL/GenBank/DDBJ databases">
        <authorList>
            <person name="Shaw F."/>
            <person name="Minotto A."/>
        </authorList>
    </citation>
    <scope>NUCLEOTIDE SEQUENCE [LARGE SCALE GENOMIC DNA]</scope>
</reference>
<comment type="similarity">
    <text evidence="2">Belongs to the PGA52 family.</text>
</comment>
<keyword evidence="5" id="KW-0378">Hydrolase</keyword>
<evidence type="ECO:0000256" key="5">
    <source>
        <dbReference type="ARBA" id="ARBA00022801"/>
    </source>
</evidence>
<organism evidence="11 12">
    <name type="scientific">Somion occarium</name>
    <dbReference type="NCBI Taxonomy" id="3059160"/>
    <lineage>
        <taxon>Eukaryota</taxon>
        <taxon>Fungi</taxon>
        <taxon>Dikarya</taxon>
        <taxon>Basidiomycota</taxon>
        <taxon>Agaricomycotina</taxon>
        <taxon>Agaricomycetes</taxon>
        <taxon>Polyporales</taxon>
        <taxon>Cerrenaceae</taxon>
        <taxon>Somion</taxon>
    </lineage>
</organism>
<dbReference type="Pfam" id="PF10287">
    <property type="entry name" value="YJL171C_Tos1_C"/>
    <property type="match status" value="1"/>
</dbReference>
<dbReference type="PANTHER" id="PTHR31737">
    <property type="entry name" value="PROTEIN TOS1"/>
    <property type="match status" value="1"/>
</dbReference>
<evidence type="ECO:0000256" key="2">
    <source>
        <dbReference type="ARBA" id="ARBA00006055"/>
    </source>
</evidence>
<dbReference type="Pfam" id="PF10290">
    <property type="entry name" value="YJL171C_Tos1_N"/>
    <property type="match status" value="1"/>
</dbReference>
<evidence type="ECO:0000313" key="11">
    <source>
        <dbReference type="EMBL" id="CAL1711724.1"/>
    </source>
</evidence>
<dbReference type="EC" id="3.2.1.39" evidence="3"/>
<dbReference type="InterPro" id="IPR018807">
    <property type="entry name" value="YJL171C/Tos1_N"/>
</dbReference>
<evidence type="ECO:0000256" key="7">
    <source>
        <dbReference type="ARBA" id="ARBA00023316"/>
    </source>
</evidence>
<keyword evidence="8" id="KW-1133">Transmembrane helix</keyword>
<keyword evidence="8" id="KW-0812">Transmembrane</keyword>
<dbReference type="Proteomes" id="UP001497453">
    <property type="component" value="Chromosome 6"/>
</dbReference>
<evidence type="ECO:0000259" key="10">
    <source>
        <dbReference type="Pfam" id="PF10290"/>
    </source>
</evidence>
<evidence type="ECO:0000313" key="12">
    <source>
        <dbReference type="Proteomes" id="UP001497453"/>
    </source>
</evidence>
<keyword evidence="6" id="KW-0326">Glycosidase</keyword>
<dbReference type="PANTHER" id="PTHR31737:SF2">
    <property type="entry name" value="PROTEIN TOS1"/>
    <property type="match status" value="1"/>
</dbReference>
<name>A0ABP1DWV3_9APHY</name>
<keyword evidence="12" id="KW-1185">Reference proteome</keyword>
<keyword evidence="7" id="KW-0961">Cell wall biogenesis/degradation</keyword>
<evidence type="ECO:0000259" key="9">
    <source>
        <dbReference type="Pfam" id="PF10287"/>
    </source>
</evidence>
<sequence>MRPCRQQVFIELCTPAFFKHDTPFRLGSCSKPQETTYLLKITMISMTTCIAAIGLLAAVDAALTPDNLVAPSISGALSALKYSHVGGQGTYNQVTKMIMGEGLSCPANPSCVTTPKEVSGNLAPFNEELTFALRGPFDVFNIAVYQPGNASAATWKRTSSWAVGSQPENLVFMNNKGGDKSGEWDACNGNSQSYANGDWTDATTAPNQETYTGHLSGTNEVNIVTATQCKDVPCDGFSRGTASHGWADSKLFVVDFDMPSNGTQNMPAIWALNSQVTNSAQYGCNCRGMGGDGGCGELDILEMLPSNTKQGITELYSFKGATGSGDGDFFPRPDGGRATYMVIFDMQTDQIVIQRLESWDYSQTQVPRSMIDGYLGAQAKLVSFATNARRAERRRPFMRAHREYHH</sequence>
<keyword evidence="4" id="KW-0732">Signal</keyword>
<accession>A0ABP1DWV3</accession>
<evidence type="ECO:0000256" key="6">
    <source>
        <dbReference type="ARBA" id="ARBA00023295"/>
    </source>
</evidence>
<keyword evidence="8" id="KW-0472">Membrane</keyword>
<gene>
    <name evidence="11" type="ORF">GFSPODELE1_LOCUS8472</name>
</gene>
<dbReference type="EMBL" id="OZ037949">
    <property type="protein sequence ID" value="CAL1711724.1"/>
    <property type="molecule type" value="Genomic_DNA"/>
</dbReference>
<evidence type="ECO:0000256" key="8">
    <source>
        <dbReference type="SAM" id="Phobius"/>
    </source>
</evidence>
<dbReference type="InterPro" id="IPR018805">
    <property type="entry name" value="YJL171C/Tos1_C"/>
</dbReference>
<evidence type="ECO:0000256" key="3">
    <source>
        <dbReference type="ARBA" id="ARBA00012780"/>
    </source>
</evidence>
<feature type="transmembrane region" description="Helical" evidence="8">
    <location>
        <begin position="37"/>
        <end position="59"/>
    </location>
</feature>
<protein>
    <recommendedName>
        <fullName evidence="3">glucan endo-1,3-beta-D-glucosidase</fullName>
        <ecNumber evidence="3">3.2.1.39</ecNumber>
    </recommendedName>
</protein>
<feature type="domain" description="Cell wall protein YJL171C/Tos1 N-terminal" evidence="10">
    <location>
        <begin position="79"/>
        <end position="147"/>
    </location>
</feature>
<comment type="catalytic activity">
    <reaction evidence="1">
        <text>Hydrolysis of (1-&gt;3)-beta-D-glucosidic linkages in (1-&gt;3)-beta-D-glucans.</text>
        <dbReference type="EC" id="3.2.1.39"/>
    </reaction>
</comment>